<organism evidence="9 10">
    <name type="scientific">Hibiscus sabdariffa</name>
    <name type="common">roselle</name>
    <dbReference type="NCBI Taxonomy" id="183260"/>
    <lineage>
        <taxon>Eukaryota</taxon>
        <taxon>Viridiplantae</taxon>
        <taxon>Streptophyta</taxon>
        <taxon>Embryophyta</taxon>
        <taxon>Tracheophyta</taxon>
        <taxon>Spermatophyta</taxon>
        <taxon>Magnoliopsida</taxon>
        <taxon>eudicotyledons</taxon>
        <taxon>Gunneridae</taxon>
        <taxon>Pentapetalae</taxon>
        <taxon>rosids</taxon>
        <taxon>malvids</taxon>
        <taxon>Malvales</taxon>
        <taxon>Malvaceae</taxon>
        <taxon>Malvoideae</taxon>
        <taxon>Hibiscus</taxon>
    </lineage>
</organism>
<evidence type="ECO:0000313" key="9">
    <source>
        <dbReference type="EMBL" id="KAK9012489.1"/>
    </source>
</evidence>
<comment type="caution">
    <text evidence="9">The sequence shown here is derived from an EMBL/GenBank/DDBJ whole genome shotgun (WGS) entry which is preliminary data.</text>
</comment>
<feature type="domain" description="Major facilitator superfamily (MFS) profile" evidence="8">
    <location>
        <begin position="31"/>
        <end position="427"/>
    </location>
</feature>
<evidence type="ECO:0000256" key="4">
    <source>
        <dbReference type="ARBA" id="ARBA00022989"/>
    </source>
</evidence>
<dbReference type="PROSITE" id="PS50850">
    <property type="entry name" value="MFS"/>
    <property type="match status" value="1"/>
</dbReference>
<evidence type="ECO:0000313" key="10">
    <source>
        <dbReference type="Proteomes" id="UP001396334"/>
    </source>
</evidence>
<dbReference type="CDD" id="cd17341">
    <property type="entry name" value="MFS_NRT2_like"/>
    <property type="match status" value="1"/>
</dbReference>
<feature type="transmembrane region" description="Helical" evidence="7">
    <location>
        <begin position="189"/>
        <end position="212"/>
    </location>
</feature>
<gene>
    <name evidence="9" type="ORF">V6N11_040539</name>
</gene>
<feature type="transmembrane region" description="Helical" evidence="7">
    <location>
        <begin position="122"/>
        <end position="141"/>
    </location>
</feature>
<accession>A0ABR2RI85</accession>
<feature type="transmembrane region" description="Helical" evidence="7">
    <location>
        <begin position="67"/>
        <end position="84"/>
    </location>
</feature>
<comment type="similarity">
    <text evidence="2">Belongs to the major facilitator superfamily. Nitrate/nitrite porter (TC 2.A.1.8) family.</text>
</comment>
<keyword evidence="6 7" id="KW-0472">Membrane</keyword>
<dbReference type="InterPro" id="IPR044772">
    <property type="entry name" value="NO3_transporter"/>
</dbReference>
<keyword evidence="4 7" id="KW-1133">Transmembrane helix</keyword>
<feature type="transmembrane region" description="Helical" evidence="7">
    <location>
        <begin position="379"/>
        <end position="399"/>
    </location>
</feature>
<feature type="transmembrane region" description="Helical" evidence="7">
    <location>
        <begin position="411"/>
        <end position="430"/>
    </location>
</feature>
<feature type="transmembrane region" description="Helical" evidence="7">
    <location>
        <begin position="274"/>
        <end position="300"/>
    </location>
</feature>
<dbReference type="InterPro" id="IPR020846">
    <property type="entry name" value="MFS_dom"/>
</dbReference>
<evidence type="ECO:0000256" key="2">
    <source>
        <dbReference type="ARBA" id="ARBA00008432"/>
    </source>
</evidence>
<feature type="transmembrane region" description="Helical" evidence="7">
    <location>
        <begin position="34"/>
        <end position="55"/>
    </location>
</feature>
<dbReference type="Proteomes" id="UP001396334">
    <property type="component" value="Unassembled WGS sequence"/>
</dbReference>
<evidence type="ECO:0000256" key="5">
    <source>
        <dbReference type="ARBA" id="ARBA00023063"/>
    </source>
</evidence>
<feature type="transmembrane region" description="Helical" evidence="7">
    <location>
        <begin position="347"/>
        <end position="372"/>
    </location>
</feature>
<keyword evidence="3 7" id="KW-0812">Transmembrane</keyword>
<proteinExistence type="inferred from homology"/>
<name>A0ABR2RI85_9ROSI</name>
<sequence>MEPSSPRTPLDSHNRATEFHPFSTSPPHMLSFHLAWLSLFSCFFSTFSIAPLLPIIRQSLNLSAADVGAAGTAAFVSSVFSRLAMGSACDLFGPRIASATLSILTAPIVFATAFISSPTSFILARFLIGFCLANFVANQFWMSSMFPASVVGIVNGFAAGWGSMGAGFAQLIMPLLFSLVKSFNVPENTAWRVVFVVPAIFQAITAVLVLVYGQELPREKHGDSKRVSKSERPNESFWEVALNGLMNYRGWILCLTYGFCFGVEMTMDNIVAQYFYYTFGVKLEVAGTIAACFGLTNCFARPMGGVVSDRMGKWLGIRGRLWGLWVVQTVAGLVCVLMGGVNTLVGSIAAMCVFSVLIQASSGLTFGIVPFVSKRSLGVISGMTGSGGTLGAVVTQMLLFSGDKFSTQTGISMMGIMMIVCSLPICLIYFPHWGGMFCTPSSFHQSSTPEGDYHLLV</sequence>
<protein>
    <recommendedName>
        <fullName evidence="8">Major facilitator superfamily (MFS) profile domain-containing protein</fullName>
    </recommendedName>
</protein>
<comment type="subcellular location">
    <subcellularLocation>
        <location evidence="1">Membrane</location>
        <topology evidence="1">Multi-pass membrane protein</topology>
    </subcellularLocation>
</comment>
<evidence type="ECO:0000256" key="6">
    <source>
        <dbReference type="ARBA" id="ARBA00023136"/>
    </source>
</evidence>
<feature type="transmembrane region" description="Helical" evidence="7">
    <location>
        <begin position="96"/>
        <end position="115"/>
    </location>
</feature>
<dbReference type="Gene3D" id="1.20.1250.20">
    <property type="entry name" value="MFS general substrate transporter like domains"/>
    <property type="match status" value="2"/>
</dbReference>
<evidence type="ECO:0000256" key="1">
    <source>
        <dbReference type="ARBA" id="ARBA00004141"/>
    </source>
</evidence>
<dbReference type="SUPFAM" id="SSF103473">
    <property type="entry name" value="MFS general substrate transporter"/>
    <property type="match status" value="1"/>
</dbReference>
<dbReference type="InterPro" id="IPR036259">
    <property type="entry name" value="MFS_trans_sf"/>
</dbReference>
<evidence type="ECO:0000259" key="8">
    <source>
        <dbReference type="PROSITE" id="PS50850"/>
    </source>
</evidence>
<keyword evidence="10" id="KW-1185">Reference proteome</keyword>
<evidence type="ECO:0000256" key="7">
    <source>
        <dbReference type="SAM" id="Phobius"/>
    </source>
</evidence>
<dbReference type="EMBL" id="JBBPBN010000022">
    <property type="protein sequence ID" value="KAK9012489.1"/>
    <property type="molecule type" value="Genomic_DNA"/>
</dbReference>
<feature type="transmembrane region" description="Helical" evidence="7">
    <location>
        <begin position="321"/>
        <end position="341"/>
    </location>
</feature>
<keyword evidence="5" id="KW-0534">Nitrate assimilation</keyword>
<dbReference type="InterPro" id="IPR011701">
    <property type="entry name" value="MFS"/>
</dbReference>
<reference evidence="9 10" key="1">
    <citation type="journal article" date="2024" name="G3 (Bethesda)">
        <title>Genome assembly of Hibiscus sabdariffa L. provides insights into metabolisms of medicinal natural products.</title>
        <authorList>
            <person name="Kim T."/>
        </authorList>
    </citation>
    <scope>NUCLEOTIDE SEQUENCE [LARGE SCALE GENOMIC DNA]</scope>
    <source>
        <strain evidence="9">TK-2024</strain>
        <tissue evidence="9">Old leaves</tissue>
    </source>
</reference>
<dbReference type="PANTHER" id="PTHR23515">
    <property type="entry name" value="HIGH-AFFINITY NITRATE TRANSPORTER 2.3"/>
    <property type="match status" value="1"/>
</dbReference>
<dbReference type="Pfam" id="PF07690">
    <property type="entry name" value="MFS_1"/>
    <property type="match status" value="1"/>
</dbReference>
<feature type="transmembrane region" description="Helical" evidence="7">
    <location>
        <begin position="153"/>
        <end position="177"/>
    </location>
</feature>
<evidence type="ECO:0000256" key="3">
    <source>
        <dbReference type="ARBA" id="ARBA00022692"/>
    </source>
</evidence>